<proteinExistence type="predicted"/>
<name>A0ABN9Y049_9DINO</name>
<evidence type="ECO:0000313" key="1">
    <source>
        <dbReference type="EMBL" id="CAK0904213.1"/>
    </source>
</evidence>
<dbReference type="EMBL" id="CAUYUJ010021372">
    <property type="protein sequence ID" value="CAK0904213.1"/>
    <property type="molecule type" value="Genomic_DNA"/>
</dbReference>
<dbReference type="Proteomes" id="UP001189429">
    <property type="component" value="Unassembled WGS sequence"/>
</dbReference>
<gene>
    <name evidence="1" type="ORF">PCOR1329_LOCUS80318</name>
</gene>
<evidence type="ECO:0000313" key="2">
    <source>
        <dbReference type="Proteomes" id="UP001189429"/>
    </source>
</evidence>
<accession>A0ABN9Y049</accession>
<protein>
    <submittedName>
        <fullName evidence="1">Uncharacterized protein</fullName>
    </submittedName>
</protein>
<feature type="non-terminal residue" evidence="1">
    <location>
        <position position="367"/>
    </location>
</feature>
<sequence length="367" mass="41321">MGQPWPVAKRGKARMASRPVAVKRVRQSPLIRKPKNVPYTRHGSSSSRSRLDRAVWARCLKDFVNVTAQQVIDKLKNDKLLPEWKGATCPYCGVGALAAVLFCAVAQCSQASARLLLKNNHKMAESIYSALYAARAKHVNCHEKNIVFGMDQDGNALEWADVEADEVDVARGEDPNAGPRAQKPIAWAQWGGIVQRGNPKSLVLFRLKPEKAKRRAPGPGPIRKRGWAPVASKWLKNRRVILHADGARSYKMKVDDVLHDWVVQKEKRVQVGGKWVWLKPAFTKVRYRDVPDENKPSGTQRLWVKCGTQLIDRAWGDLRKAVGKGNAKTVGSVLLRNKVRSFQWAYWNRGSDLWLATGQMLRDAWAK</sequence>
<keyword evidence="2" id="KW-1185">Reference proteome</keyword>
<reference evidence="1" key="1">
    <citation type="submission" date="2023-10" db="EMBL/GenBank/DDBJ databases">
        <authorList>
            <person name="Chen Y."/>
            <person name="Shah S."/>
            <person name="Dougan E. K."/>
            <person name="Thang M."/>
            <person name="Chan C."/>
        </authorList>
    </citation>
    <scope>NUCLEOTIDE SEQUENCE [LARGE SCALE GENOMIC DNA]</scope>
</reference>
<comment type="caution">
    <text evidence="1">The sequence shown here is derived from an EMBL/GenBank/DDBJ whole genome shotgun (WGS) entry which is preliminary data.</text>
</comment>
<organism evidence="1 2">
    <name type="scientific">Prorocentrum cordatum</name>
    <dbReference type="NCBI Taxonomy" id="2364126"/>
    <lineage>
        <taxon>Eukaryota</taxon>
        <taxon>Sar</taxon>
        <taxon>Alveolata</taxon>
        <taxon>Dinophyceae</taxon>
        <taxon>Prorocentrales</taxon>
        <taxon>Prorocentraceae</taxon>
        <taxon>Prorocentrum</taxon>
    </lineage>
</organism>